<dbReference type="NCBIfam" id="TIGR00135">
    <property type="entry name" value="gatC"/>
    <property type="match status" value="1"/>
</dbReference>
<reference evidence="1 2" key="2">
    <citation type="submission" date="2007-04" db="EMBL/GenBank/DDBJ databases">
        <authorList>
            <person name="Fulton L."/>
            <person name="Clifton S."/>
            <person name="Fulton B."/>
            <person name="Xu J."/>
            <person name="Minx P."/>
            <person name="Mardis E.R."/>
            <person name="Wilson R.K."/>
        </authorList>
    </citation>
    <scope>NUCLEOTIDE SEQUENCE [LARGE SCALE GENOMIC DNA]</scope>
    <source>
        <strain evidence="2">ATCC 25986 / DSM 3979 / JCM 10188 / KCTC 3647 / NCTC 11838 / VPI 1003</strain>
    </source>
</reference>
<dbReference type="SUPFAM" id="SSF141000">
    <property type="entry name" value="Glu-tRNAGln amidotransferase C subunit"/>
    <property type="match status" value="1"/>
</dbReference>
<gene>
    <name evidence="1" type="primary">gatC</name>
    <name evidence="1" type="ORF">COLAER_00766</name>
</gene>
<dbReference type="Proteomes" id="UP000002979">
    <property type="component" value="Unassembled WGS sequence"/>
</dbReference>
<comment type="caution">
    <text evidence="1">The sequence shown here is derived from an EMBL/GenBank/DDBJ whole genome shotgun (WGS) entry which is preliminary data.</text>
</comment>
<dbReference type="AlphaFoldDB" id="A4E8M5"/>
<keyword evidence="1" id="KW-0436">Ligase</keyword>
<dbReference type="GO" id="GO:0016874">
    <property type="term" value="F:ligase activity"/>
    <property type="evidence" value="ECO:0007669"/>
    <property type="project" value="UniProtKB-KW"/>
</dbReference>
<accession>A4E8M5</accession>
<reference evidence="1 2" key="1">
    <citation type="submission" date="2007-01" db="EMBL/GenBank/DDBJ databases">
        <title>Draft genome sequence of Collinsella aerofaciens (ATCC 25986).</title>
        <authorList>
            <person name="Sudarsanam P."/>
            <person name="Ley R."/>
            <person name="Guruge J."/>
            <person name="Turnbaugh P.J."/>
            <person name="Mahowald M."/>
            <person name="Liep D."/>
            <person name="Gordon J."/>
        </authorList>
    </citation>
    <scope>NUCLEOTIDE SEQUENCE [LARGE SCALE GENOMIC DNA]</scope>
    <source>
        <strain evidence="2">ATCC 25986 / DSM 3979 / JCM 10188 / KCTC 3647 / NCTC 11838 / VPI 1003</strain>
    </source>
</reference>
<organism evidence="1 2">
    <name type="scientific">Collinsella aerofaciens (strain ATCC 25986 / DSM 3979 / JCM 10188 / KCTC 3647 / NCTC 11838 / VPI 1003)</name>
    <dbReference type="NCBI Taxonomy" id="411903"/>
    <lineage>
        <taxon>Bacteria</taxon>
        <taxon>Bacillati</taxon>
        <taxon>Actinomycetota</taxon>
        <taxon>Coriobacteriia</taxon>
        <taxon>Coriobacteriales</taxon>
        <taxon>Coriobacteriaceae</taxon>
        <taxon>Collinsella</taxon>
    </lineage>
</organism>
<dbReference type="GO" id="GO:0016740">
    <property type="term" value="F:transferase activity"/>
    <property type="evidence" value="ECO:0007669"/>
    <property type="project" value="UniProtKB-KW"/>
</dbReference>
<dbReference type="InterPro" id="IPR003837">
    <property type="entry name" value="GatC"/>
</dbReference>
<dbReference type="GO" id="GO:0006450">
    <property type="term" value="P:regulation of translational fidelity"/>
    <property type="evidence" value="ECO:0007669"/>
    <property type="project" value="InterPro"/>
</dbReference>
<keyword evidence="1" id="KW-0808">Transferase</keyword>
<proteinExistence type="predicted"/>
<dbReference type="InterPro" id="IPR036113">
    <property type="entry name" value="Asp/Glu-ADT_sf_sub_c"/>
</dbReference>
<evidence type="ECO:0000313" key="2">
    <source>
        <dbReference type="Proteomes" id="UP000002979"/>
    </source>
</evidence>
<dbReference type="EC" id="6.3.5.-" evidence="1"/>
<name>A4E8M5_COLAA</name>
<dbReference type="Gene3D" id="1.10.20.60">
    <property type="entry name" value="Glu-tRNAGln amidotransferase C subunit, N-terminal domain"/>
    <property type="match status" value="1"/>
</dbReference>
<protein>
    <submittedName>
        <fullName evidence="1">Aspartyl/glutamyl-tRNA(Asn/Gln) amidotransferase, C subunit</fullName>
        <ecNumber evidence="1">6.3.5.-</ecNumber>
    </submittedName>
</protein>
<evidence type="ECO:0000313" key="1">
    <source>
        <dbReference type="EMBL" id="EBA40241.1"/>
    </source>
</evidence>
<sequence>MRKGAPMALSEKDVRGIAEYAKIALTDDELTQMTSYLNDAVQMLEPVLQYDLPDVEPTFHPIGSLSNVMGDDLREPERDLSLDVALENAGSARDRYFRVPSILGEGESE</sequence>
<dbReference type="EMBL" id="AAVN02000002">
    <property type="protein sequence ID" value="EBA40241.1"/>
    <property type="molecule type" value="Genomic_DNA"/>
</dbReference>
<dbReference type="Pfam" id="PF02686">
    <property type="entry name" value="GatC"/>
    <property type="match status" value="1"/>
</dbReference>